<dbReference type="InterPro" id="IPR051784">
    <property type="entry name" value="Nod_factor_ABC_transporter"/>
</dbReference>
<feature type="transmembrane region" description="Helical" evidence="6">
    <location>
        <begin position="73"/>
        <end position="95"/>
    </location>
</feature>
<proteinExistence type="inferred from homology"/>
<feature type="transmembrane region" description="Helical" evidence="6">
    <location>
        <begin position="156"/>
        <end position="180"/>
    </location>
</feature>
<dbReference type="InterPro" id="IPR013525">
    <property type="entry name" value="ABC2_TM"/>
</dbReference>
<dbReference type="PANTHER" id="PTHR43229">
    <property type="entry name" value="NODULATION PROTEIN J"/>
    <property type="match status" value="1"/>
</dbReference>
<sequence length="269" mass="27723">MTAPAATVARVPRSAPRRGVAAPAAVWALTLRGLRTGLREGDLVFAMLSPIGFFLCFYTPLHRAFEAGGGRYAQYLLPVIVLQSGLFTAITAAQVSGTDARSAARDRFLTLPIPRVAPAAARIVAAGLRVLISTAAACAIAAAFGFRFHGSAVDTVAFVVTVVALTVGLAMLCDALGSAVPNPDGVAQTLMIPQLVLVMLSTGLVPATAFPGWVQPFVEYQPVSVVADALRGLAEGSPVRVAAAAAWIAVLLVGGALVIVAAGRREARR</sequence>
<comment type="caution">
    <text evidence="8">The sequence shown here is derived from an EMBL/GenBank/DDBJ whole genome shotgun (WGS) entry which is preliminary data.</text>
</comment>
<evidence type="ECO:0000259" key="7">
    <source>
        <dbReference type="PROSITE" id="PS51012"/>
    </source>
</evidence>
<feature type="domain" description="ABC transmembrane type-2" evidence="7">
    <location>
        <begin position="41"/>
        <end position="269"/>
    </location>
</feature>
<keyword evidence="6" id="KW-1003">Cell membrane</keyword>
<dbReference type="InterPro" id="IPR047817">
    <property type="entry name" value="ABC2_TM_bact-type"/>
</dbReference>
<gene>
    <name evidence="8" type="ORF">GCM10023147_30720</name>
</gene>
<feature type="transmembrane region" description="Helical" evidence="6">
    <location>
        <begin position="241"/>
        <end position="263"/>
    </location>
</feature>
<evidence type="ECO:0000256" key="5">
    <source>
        <dbReference type="ARBA" id="ARBA00023251"/>
    </source>
</evidence>
<feature type="transmembrane region" description="Helical" evidence="6">
    <location>
        <begin position="43"/>
        <end position="61"/>
    </location>
</feature>
<name>A0ABP8JUR2_9ACTN</name>
<keyword evidence="5" id="KW-0046">Antibiotic resistance</keyword>
<keyword evidence="6" id="KW-0813">Transport</keyword>
<evidence type="ECO:0000313" key="8">
    <source>
        <dbReference type="EMBL" id="GAA4396419.1"/>
    </source>
</evidence>
<evidence type="ECO:0000313" key="9">
    <source>
        <dbReference type="Proteomes" id="UP001500635"/>
    </source>
</evidence>
<keyword evidence="4 6" id="KW-0472">Membrane</keyword>
<evidence type="ECO:0000256" key="6">
    <source>
        <dbReference type="RuleBase" id="RU361157"/>
    </source>
</evidence>
<evidence type="ECO:0000256" key="1">
    <source>
        <dbReference type="ARBA" id="ARBA00004141"/>
    </source>
</evidence>
<dbReference type="Proteomes" id="UP001500635">
    <property type="component" value="Unassembled WGS sequence"/>
</dbReference>
<dbReference type="PROSITE" id="PS51012">
    <property type="entry name" value="ABC_TM2"/>
    <property type="match status" value="1"/>
</dbReference>
<dbReference type="PANTHER" id="PTHR43229:SF2">
    <property type="entry name" value="NODULATION PROTEIN J"/>
    <property type="match status" value="1"/>
</dbReference>
<dbReference type="EMBL" id="BAABFR010000049">
    <property type="protein sequence ID" value="GAA4396419.1"/>
    <property type="molecule type" value="Genomic_DNA"/>
</dbReference>
<comment type="similarity">
    <text evidence="6">Belongs to the ABC-2 integral membrane protein family.</text>
</comment>
<evidence type="ECO:0000256" key="2">
    <source>
        <dbReference type="ARBA" id="ARBA00022692"/>
    </source>
</evidence>
<organism evidence="8 9">
    <name type="scientific">Tsukamurella soli</name>
    <dbReference type="NCBI Taxonomy" id="644556"/>
    <lineage>
        <taxon>Bacteria</taxon>
        <taxon>Bacillati</taxon>
        <taxon>Actinomycetota</taxon>
        <taxon>Actinomycetes</taxon>
        <taxon>Mycobacteriales</taxon>
        <taxon>Tsukamurellaceae</taxon>
        <taxon>Tsukamurella</taxon>
    </lineage>
</organism>
<dbReference type="InterPro" id="IPR000412">
    <property type="entry name" value="ABC_2_transport"/>
</dbReference>
<keyword evidence="9" id="KW-1185">Reference proteome</keyword>
<protein>
    <recommendedName>
        <fullName evidence="6">Transport permease protein</fullName>
    </recommendedName>
</protein>
<dbReference type="Pfam" id="PF01061">
    <property type="entry name" value="ABC2_membrane"/>
    <property type="match status" value="1"/>
</dbReference>
<reference evidence="9" key="1">
    <citation type="journal article" date="2019" name="Int. J. Syst. Evol. Microbiol.">
        <title>The Global Catalogue of Microorganisms (GCM) 10K type strain sequencing project: providing services to taxonomists for standard genome sequencing and annotation.</title>
        <authorList>
            <consortium name="The Broad Institute Genomics Platform"/>
            <consortium name="The Broad Institute Genome Sequencing Center for Infectious Disease"/>
            <person name="Wu L."/>
            <person name="Ma J."/>
        </authorList>
    </citation>
    <scope>NUCLEOTIDE SEQUENCE [LARGE SCALE GENOMIC DNA]</scope>
    <source>
        <strain evidence="9">JCM 17688</strain>
    </source>
</reference>
<feature type="transmembrane region" description="Helical" evidence="6">
    <location>
        <begin position="192"/>
        <end position="214"/>
    </location>
</feature>
<keyword evidence="2 6" id="KW-0812">Transmembrane</keyword>
<comment type="subcellular location">
    <subcellularLocation>
        <location evidence="6">Cell membrane</location>
        <topology evidence="6">Multi-pass membrane protein</topology>
    </subcellularLocation>
    <subcellularLocation>
        <location evidence="1">Membrane</location>
        <topology evidence="1">Multi-pass membrane protein</topology>
    </subcellularLocation>
</comment>
<evidence type="ECO:0000256" key="4">
    <source>
        <dbReference type="ARBA" id="ARBA00023136"/>
    </source>
</evidence>
<dbReference type="PIRSF" id="PIRSF006648">
    <property type="entry name" value="DrrB"/>
    <property type="match status" value="1"/>
</dbReference>
<keyword evidence="3 6" id="KW-1133">Transmembrane helix</keyword>
<feature type="transmembrane region" description="Helical" evidence="6">
    <location>
        <begin position="116"/>
        <end position="144"/>
    </location>
</feature>
<accession>A0ABP8JUR2</accession>
<evidence type="ECO:0000256" key="3">
    <source>
        <dbReference type="ARBA" id="ARBA00022989"/>
    </source>
</evidence>